<comment type="similarity">
    <text evidence="2">Belongs to the LemA family.</text>
</comment>
<keyword evidence="4 6" id="KW-1133">Transmembrane helix</keyword>
<evidence type="ECO:0000256" key="4">
    <source>
        <dbReference type="ARBA" id="ARBA00022989"/>
    </source>
</evidence>
<dbReference type="Pfam" id="PF04011">
    <property type="entry name" value="LemA"/>
    <property type="match status" value="1"/>
</dbReference>
<dbReference type="Proteomes" id="UP000230137">
    <property type="component" value="Unassembled WGS sequence"/>
</dbReference>
<dbReference type="SUPFAM" id="SSF140478">
    <property type="entry name" value="LemA-like"/>
    <property type="match status" value="1"/>
</dbReference>
<evidence type="ECO:0000256" key="6">
    <source>
        <dbReference type="SAM" id="Phobius"/>
    </source>
</evidence>
<reference evidence="8" key="1">
    <citation type="submission" date="2017-09" db="EMBL/GenBank/DDBJ databases">
        <title>Depth-based differentiation of microbial function through sediment-hosted aquifers and enrichment of novel symbionts in the deep terrestrial subsurface.</title>
        <authorList>
            <person name="Probst A.J."/>
            <person name="Ladd B."/>
            <person name="Jarett J.K."/>
            <person name="Geller-Mcgrath D.E."/>
            <person name="Sieber C.M.K."/>
            <person name="Emerson J.B."/>
            <person name="Anantharaman K."/>
            <person name="Thomas B.C."/>
            <person name="Malmstrom R."/>
            <person name="Stieglmeier M."/>
            <person name="Klingl A."/>
            <person name="Woyke T."/>
            <person name="Ryan C.M."/>
            <person name="Banfield J.F."/>
        </authorList>
    </citation>
    <scope>NUCLEOTIDE SEQUENCE [LARGE SCALE GENOMIC DNA]</scope>
</reference>
<comment type="subcellular location">
    <subcellularLocation>
        <location evidence="1">Membrane</location>
        <topology evidence="1">Single-pass membrane protein</topology>
    </subcellularLocation>
</comment>
<evidence type="ECO:0000256" key="2">
    <source>
        <dbReference type="ARBA" id="ARBA00008854"/>
    </source>
</evidence>
<gene>
    <name evidence="7" type="ORF">COX60_00020</name>
</gene>
<accession>A0A2M7W501</accession>
<dbReference type="InterPro" id="IPR023353">
    <property type="entry name" value="LemA-like_dom_sf"/>
</dbReference>
<dbReference type="InterPro" id="IPR007156">
    <property type="entry name" value="MamQ_LemA"/>
</dbReference>
<sequence>MGISTIVLIVLGVIILWIIAIYNGLITLRNRVKEAWSDISVQLKRRYDLIPNLIETVKGYSKFEKSVLTDVTKARTEAMGAKGVEDKAKAENMLTDTLKSLFAVAESYPDLKASTNYLDLQDELTDTENKIEASRRFYNGQVRDFNTKLETFPTNTIGRQLKFESQPFFEMEGEEAEKAKTPPAVKFE</sequence>
<name>A0A2M7W501_9BACT</name>
<dbReference type="Gene3D" id="1.20.1440.20">
    <property type="entry name" value="LemA-like domain"/>
    <property type="match status" value="1"/>
</dbReference>
<feature type="transmembrane region" description="Helical" evidence="6">
    <location>
        <begin position="6"/>
        <end position="25"/>
    </location>
</feature>
<keyword evidence="5 6" id="KW-0472">Membrane</keyword>
<dbReference type="AlphaFoldDB" id="A0A2M7W501"/>
<proteinExistence type="inferred from homology"/>
<dbReference type="GO" id="GO:0016020">
    <property type="term" value="C:membrane"/>
    <property type="evidence" value="ECO:0007669"/>
    <property type="project" value="UniProtKB-SubCell"/>
</dbReference>
<evidence type="ECO:0000256" key="5">
    <source>
        <dbReference type="ARBA" id="ARBA00023136"/>
    </source>
</evidence>
<dbReference type="PANTHER" id="PTHR34478">
    <property type="entry name" value="PROTEIN LEMA"/>
    <property type="match status" value="1"/>
</dbReference>
<dbReference type="EMBL" id="PFQF01000001">
    <property type="protein sequence ID" value="PJA21033.1"/>
    <property type="molecule type" value="Genomic_DNA"/>
</dbReference>
<evidence type="ECO:0008006" key="9">
    <source>
        <dbReference type="Google" id="ProtNLM"/>
    </source>
</evidence>
<dbReference type="PANTHER" id="PTHR34478:SF2">
    <property type="entry name" value="MEMBRANE PROTEIN"/>
    <property type="match status" value="1"/>
</dbReference>
<protein>
    <recommendedName>
        <fullName evidence="9">LemA family protein</fullName>
    </recommendedName>
</protein>
<keyword evidence="3 6" id="KW-0812">Transmembrane</keyword>
<organism evidence="7 8">
    <name type="scientific">Candidatus Berkelbacteria bacterium CG_4_10_14_0_2_um_filter_35_9_33_12</name>
    <dbReference type="NCBI Taxonomy" id="1974499"/>
    <lineage>
        <taxon>Bacteria</taxon>
        <taxon>Candidatus Berkelbacteria</taxon>
    </lineage>
</organism>
<evidence type="ECO:0000256" key="3">
    <source>
        <dbReference type="ARBA" id="ARBA00022692"/>
    </source>
</evidence>
<evidence type="ECO:0000313" key="7">
    <source>
        <dbReference type="EMBL" id="PJA21033.1"/>
    </source>
</evidence>
<evidence type="ECO:0000313" key="8">
    <source>
        <dbReference type="Proteomes" id="UP000230137"/>
    </source>
</evidence>
<comment type="caution">
    <text evidence="7">The sequence shown here is derived from an EMBL/GenBank/DDBJ whole genome shotgun (WGS) entry which is preliminary data.</text>
</comment>
<evidence type="ECO:0000256" key="1">
    <source>
        <dbReference type="ARBA" id="ARBA00004167"/>
    </source>
</evidence>